<dbReference type="Proteomes" id="UP001476807">
    <property type="component" value="Unassembled WGS sequence"/>
</dbReference>
<keyword evidence="2" id="KW-0378">Hydrolase</keyword>
<evidence type="ECO:0000313" key="3">
    <source>
        <dbReference type="Proteomes" id="UP001476807"/>
    </source>
</evidence>
<name>A0ABV1RSN0_9BACT</name>
<feature type="chain" id="PRO_5046042861" evidence="1">
    <location>
        <begin position="21"/>
        <end position="145"/>
    </location>
</feature>
<keyword evidence="3" id="KW-1185">Reference proteome</keyword>
<protein>
    <submittedName>
        <fullName evidence="2">Glycoside hydrolase family 43 C-terminal domain-containing protein</fullName>
    </submittedName>
</protein>
<keyword evidence="1" id="KW-0732">Signal</keyword>
<dbReference type="PROSITE" id="PS51257">
    <property type="entry name" value="PROKAR_LIPOPROTEIN"/>
    <property type="match status" value="1"/>
</dbReference>
<dbReference type="RefSeq" id="WP_350411526.1">
    <property type="nucleotide sequence ID" value="NZ_JBEOKT010000004.1"/>
</dbReference>
<dbReference type="EMBL" id="JBEOKT010000004">
    <property type="protein sequence ID" value="MER2997142.1"/>
    <property type="molecule type" value="Genomic_DNA"/>
</dbReference>
<proteinExistence type="predicted"/>
<dbReference type="GO" id="GO:0016787">
    <property type="term" value="F:hydrolase activity"/>
    <property type="evidence" value="ECO:0007669"/>
    <property type="project" value="UniProtKB-KW"/>
</dbReference>
<evidence type="ECO:0000256" key="1">
    <source>
        <dbReference type="SAM" id="SignalP"/>
    </source>
</evidence>
<comment type="caution">
    <text evidence="2">The sequence shown here is derived from an EMBL/GenBank/DDBJ whole genome shotgun (WGS) entry which is preliminary data.</text>
</comment>
<feature type="signal peptide" evidence="1">
    <location>
        <begin position="1"/>
        <end position="20"/>
    </location>
</feature>
<reference evidence="2 3" key="1">
    <citation type="submission" date="2024-06" db="EMBL/GenBank/DDBJ databases">
        <title>Pontibacter populi HYL7-15.</title>
        <authorList>
            <person name="Kim M.K."/>
        </authorList>
    </citation>
    <scope>NUCLEOTIDE SEQUENCE [LARGE SCALE GENOMIC DNA]</scope>
    <source>
        <strain evidence="2 3">HYL7-15</strain>
    </source>
</reference>
<accession>A0ABV1RSN0</accession>
<organism evidence="2 3">
    <name type="scientific">Pontibacter populi</name>
    <dbReference type="NCBI Taxonomy" id="890055"/>
    <lineage>
        <taxon>Bacteria</taxon>
        <taxon>Pseudomonadati</taxon>
        <taxon>Bacteroidota</taxon>
        <taxon>Cytophagia</taxon>
        <taxon>Cytophagales</taxon>
        <taxon>Hymenobacteraceae</taxon>
        <taxon>Pontibacter</taxon>
    </lineage>
</organism>
<evidence type="ECO:0000313" key="2">
    <source>
        <dbReference type="EMBL" id="MER2997142.1"/>
    </source>
</evidence>
<sequence>MKNNLLRLFALLFIVSATVACTKDDPEPDYMKLLTAHTWVMSNAKAETDDPELLERMEGIYLVLSYTQITFNENGTYSGTDGNGTWEFSSDNKKIIFDQNTYNKTEWPIRELNAGSLKVSCVAVMVDTENNVDKVKINLDLVPKK</sequence>
<gene>
    <name evidence="2" type="ORF">ABS362_06260</name>
</gene>